<evidence type="ECO:0000313" key="3">
    <source>
        <dbReference type="Proteomes" id="UP000715441"/>
    </source>
</evidence>
<comment type="caution">
    <text evidence="2">The sequence shown here is derived from an EMBL/GenBank/DDBJ whole genome shotgun (WGS) entry which is preliminary data.</text>
</comment>
<accession>A0ABX1IYC4</accession>
<organism evidence="2 3">
    <name type="scientific">Amycolatopsis acididurans</name>
    <dbReference type="NCBI Taxonomy" id="2724524"/>
    <lineage>
        <taxon>Bacteria</taxon>
        <taxon>Bacillati</taxon>
        <taxon>Actinomycetota</taxon>
        <taxon>Actinomycetes</taxon>
        <taxon>Pseudonocardiales</taxon>
        <taxon>Pseudonocardiaceae</taxon>
        <taxon>Amycolatopsis</taxon>
    </lineage>
</organism>
<feature type="region of interest" description="Disordered" evidence="1">
    <location>
        <begin position="1"/>
        <end position="60"/>
    </location>
</feature>
<keyword evidence="3" id="KW-1185">Reference proteome</keyword>
<gene>
    <name evidence="2" type="ORF">HFP15_06355</name>
</gene>
<proteinExistence type="predicted"/>
<protein>
    <submittedName>
        <fullName evidence="2">Uncharacterized protein</fullName>
    </submittedName>
</protein>
<dbReference type="EMBL" id="JAAXLS010000002">
    <property type="protein sequence ID" value="NKQ52497.1"/>
    <property type="molecule type" value="Genomic_DNA"/>
</dbReference>
<sequence>MSSPDIDPVTAQSEQEDADFAGEHTEPTYRDQPPTGEDVGSDEATSESGPGGMDPDHPSR</sequence>
<evidence type="ECO:0000313" key="2">
    <source>
        <dbReference type="EMBL" id="NKQ52497.1"/>
    </source>
</evidence>
<evidence type="ECO:0000256" key="1">
    <source>
        <dbReference type="SAM" id="MobiDB-lite"/>
    </source>
</evidence>
<reference evidence="2 3" key="1">
    <citation type="submission" date="2020-04" db="EMBL/GenBank/DDBJ databases">
        <title>Novel species.</title>
        <authorList>
            <person name="Teo W.F.A."/>
            <person name="Lipun K."/>
            <person name="Srisuk N."/>
            <person name="Duangmal K."/>
        </authorList>
    </citation>
    <scope>NUCLEOTIDE SEQUENCE [LARGE SCALE GENOMIC DNA]</scope>
    <source>
        <strain evidence="2 3">K13G38</strain>
    </source>
</reference>
<dbReference type="Proteomes" id="UP000715441">
    <property type="component" value="Unassembled WGS sequence"/>
</dbReference>
<name>A0ABX1IYC4_9PSEU</name>
<dbReference type="RefSeq" id="WP_168512352.1">
    <property type="nucleotide sequence ID" value="NZ_JAAXLS010000002.1"/>
</dbReference>